<evidence type="ECO:0000256" key="4">
    <source>
        <dbReference type="ARBA" id="ARBA00022723"/>
    </source>
</evidence>
<evidence type="ECO:0000256" key="3">
    <source>
        <dbReference type="ARBA" id="ARBA00012146"/>
    </source>
</evidence>
<proteinExistence type="inferred from homology"/>
<evidence type="ECO:0000256" key="1">
    <source>
        <dbReference type="ARBA" id="ARBA00001946"/>
    </source>
</evidence>
<keyword evidence="5" id="KW-0378">Hydrolase</keyword>
<gene>
    <name evidence="7" type="primary">IPP1</name>
    <name evidence="7" type="ORF">CTA1_5217</name>
</gene>
<dbReference type="GO" id="GO:0004427">
    <property type="term" value="F:inorganic diphosphate phosphatase activity"/>
    <property type="evidence" value="ECO:0007669"/>
    <property type="project" value="UniProtKB-EC"/>
</dbReference>
<dbReference type="OrthoDB" id="1608002at2759"/>
<dbReference type="SUPFAM" id="SSF50324">
    <property type="entry name" value="Inorganic pyrophosphatase"/>
    <property type="match status" value="1"/>
</dbReference>
<evidence type="ECO:0000313" key="8">
    <source>
        <dbReference type="Proteomes" id="UP000310108"/>
    </source>
</evidence>
<comment type="caution">
    <text evidence="7">The sequence shown here is derived from an EMBL/GenBank/DDBJ whole genome shotgun (WGS) entry which is preliminary data.</text>
</comment>
<dbReference type="Pfam" id="PF00719">
    <property type="entry name" value="Pyrophosphatase"/>
    <property type="match status" value="1"/>
</dbReference>
<dbReference type="Proteomes" id="UP000310108">
    <property type="component" value="Unassembled WGS sequence"/>
</dbReference>
<sequence length="371" mass="42096">KGGDDTKYAGCVARFLQSPISPTQPILCVTEVTMSLRSLVAFAALSVLDRCAAVGPQGFNYSALSLREVGARNTKDWRIWLEKDGDPISFWHDIPVWPDEGNKQVVNLVVEVPRWQDGKIELKRDEPLNPVIHDTLNDAPRFVESVWPHKSYPFIYGSVPQTWESPNHKHGFTGFIGDNDPVDLFDIGQDLSYVGQVKQVKILGGLALVDDNETDWKILAIDVNDTLAPLINSYEDVEKYRPGTIKTFRDWWTHYQVARGGTVVDIVGDWYQNVTYIQSVIEESHKTWAELIGGQVDSNEINYNQTSRPDVKKSFIEKGSTTARFNIPAESEIEPAAPKPERYDRWYYLDSNESLIVVPDDQKMPLNRQEI</sequence>
<comment type="similarity">
    <text evidence="2">Belongs to the PPase family.</text>
</comment>
<dbReference type="InterPro" id="IPR008162">
    <property type="entry name" value="Pyrophosphatase"/>
</dbReference>
<reference evidence="7 8" key="1">
    <citation type="journal article" date="2019" name="PLoS ONE">
        <title>Comparative genome analysis indicates high evolutionary potential of pathogenicity genes in Colletotrichum tanaceti.</title>
        <authorList>
            <person name="Lelwala R.V."/>
            <person name="Korhonen P.K."/>
            <person name="Young N.D."/>
            <person name="Scott J.B."/>
            <person name="Ades P.A."/>
            <person name="Gasser R.B."/>
            <person name="Taylor P.W.J."/>
        </authorList>
    </citation>
    <scope>NUCLEOTIDE SEQUENCE [LARGE SCALE GENOMIC DNA]</scope>
    <source>
        <strain evidence="7">BRIP57314</strain>
    </source>
</reference>
<dbReference type="EMBL" id="PJEX01000026">
    <property type="protein sequence ID" value="TKW58366.1"/>
    <property type="molecule type" value="Genomic_DNA"/>
</dbReference>
<dbReference type="GO" id="GO:0005737">
    <property type="term" value="C:cytoplasm"/>
    <property type="evidence" value="ECO:0007669"/>
    <property type="project" value="InterPro"/>
</dbReference>
<evidence type="ECO:0000313" key="7">
    <source>
        <dbReference type="EMBL" id="TKW58366.1"/>
    </source>
</evidence>
<dbReference type="InterPro" id="IPR036649">
    <property type="entry name" value="Pyrophosphatase_sf"/>
</dbReference>
<dbReference type="AlphaFoldDB" id="A0A4V6DI45"/>
<comment type="cofactor">
    <cofactor evidence="1">
        <name>Mg(2+)</name>
        <dbReference type="ChEBI" id="CHEBI:18420"/>
    </cofactor>
</comment>
<dbReference type="Gene3D" id="3.90.80.10">
    <property type="entry name" value="Inorganic pyrophosphatase"/>
    <property type="match status" value="1"/>
</dbReference>
<keyword evidence="8" id="KW-1185">Reference proteome</keyword>
<name>A0A4V6DI45_9PEZI</name>
<organism evidence="7 8">
    <name type="scientific">Colletotrichum tanaceti</name>
    <dbReference type="NCBI Taxonomy" id="1306861"/>
    <lineage>
        <taxon>Eukaryota</taxon>
        <taxon>Fungi</taxon>
        <taxon>Dikarya</taxon>
        <taxon>Ascomycota</taxon>
        <taxon>Pezizomycotina</taxon>
        <taxon>Sordariomycetes</taxon>
        <taxon>Hypocreomycetidae</taxon>
        <taxon>Glomerellales</taxon>
        <taxon>Glomerellaceae</taxon>
        <taxon>Colletotrichum</taxon>
        <taxon>Colletotrichum destructivum species complex</taxon>
    </lineage>
</organism>
<keyword evidence="6" id="KW-0460">Magnesium</keyword>
<dbReference type="PANTHER" id="PTHR10286">
    <property type="entry name" value="INORGANIC PYROPHOSPHATASE"/>
    <property type="match status" value="1"/>
</dbReference>
<feature type="non-terminal residue" evidence="7">
    <location>
        <position position="1"/>
    </location>
</feature>
<evidence type="ECO:0000256" key="2">
    <source>
        <dbReference type="ARBA" id="ARBA00006220"/>
    </source>
</evidence>
<dbReference type="PROSITE" id="PS00387">
    <property type="entry name" value="PPASE"/>
    <property type="match status" value="1"/>
</dbReference>
<dbReference type="GO" id="GO:0000287">
    <property type="term" value="F:magnesium ion binding"/>
    <property type="evidence" value="ECO:0007669"/>
    <property type="project" value="InterPro"/>
</dbReference>
<evidence type="ECO:0000256" key="5">
    <source>
        <dbReference type="ARBA" id="ARBA00022801"/>
    </source>
</evidence>
<dbReference type="GO" id="GO:0006796">
    <property type="term" value="P:phosphate-containing compound metabolic process"/>
    <property type="evidence" value="ECO:0007669"/>
    <property type="project" value="InterPro"/>
</dbReference>
<evidence type="ECO:0000256" key="6">
    <source>
        <dbReference type="ARBA" id="ARBA00022842"/>
    </source>
</evidence>
<keyword evidence="4" id="KW-0479">Metal-binding</keyword>
<dbReference type="STRING" id="1306861.A0A4V6DI45"/>
<protein>
    <recommendedName>
        <fullName evidence="3">inorganic diphosphatase</fullName>
        <ecNumber evidence="3">3.6.1.1</ecNumber>
    </recommendedName>
</protein>
<dbReference type="EC" id="3.6.1.1" evidence="3"/>
<accession>A0A4V6DI45</accession>